<evidence type="ECO:0000313" key="8">
    <source>
        <dbReference type="Proteomes" id="UP000256877"/>
    </source>
</evidence>
<evidence type="ECO:0000256" key="1">
    <source>
        <dbReference type="ARBA" id="ARBA00022980"/>
    </source>
</evidence>
<comment type="caution">
    <text evidence="7">The sequence shown here is derived from an EMBL/GenBank/DDBJ whole genome shotgun (WGS) entry which is preliminary data.</text>
</comment>
<evidence type="ECO:0000313" key="7">
    <source>
        <dbReference type="EMBL" id="RFA95767.1"/>
    </source>
</evidence>
<dbReference type="GO" id="GO:0006412">
    <property type="term" value="P:translation"/>
    <property type="evidence" value="ECO:0007669"/>
    <property type="project" value="UniProtKB-UniRule"/>
</dbReference>
<dbReference type="EMBL" id="NMUE01000064">
    <property type="protein sequence ID" value="RFA93340.1"/>
    <property type="molecule type" value="Genomic_DNA"/>
</dbReference>
<keyword evidence="1 3" id="KW-0689">Ribosomal protein</keyword>
<dbReference type="Proteomes" id="UP000257123">
    <property type="component" value="Unassembled WGS sequence"/>
</dbReference>
<dbReference type="GO" id="GO:0005840">
    <property type="term" value="C:ribosome"/>
    <property type="evidence" value="ECO:0007669"/>
    <property type="project" value="UniProtKB-KW"/>
</dbReference>
<evidence type="ECO:0000313" key="5">
    <source>
        <dbReference type="EMBL" id="HII46188.1"/>
    </source>
</evidence>
<dbReference type="GO" id="GO:0070180">
    <property type="term" value="F:large ribosomal subunit rRNA binding"/>
    <property type="evidence" value="ECO:0007669"/>
    <property type="project" value="UniProtKB-UniRule"/>
</dbReference>
<comment type="subunit">
    <text evidence="3">Part of the 50S ribosomal subunit. Binds 23S rRNA.</text>
</comment>
<dbReference type="Pfam" id="PF01775">
    <property type="entry name" value="Ribosomal_L18A"/>
    <property type="match status" value="1"/>
</dbReference>
<feature type="domain" description="Large ribosomal subunit protein eL20" evidence="4">
    <location>
        <begin position="3"/>
        <end position="53"/>
    </location>
</feature>
<accession>A0A371QYK8</accession>
<organism evidence="7 8">
    <name type="scientific">Pyrobaculum aerophilum</name>
    <dbReference type="NCBI Taxonomy" id="13773"/>
    <lineage>
        <taxon>Archaea</taxon>
        <taxon>Thermoproteota</taxon>
        <taxon>Thermoprotei</taxon>
        <taxon>Thermoproteales</taxon>
        <taxon>Thermoproteaceae</taxon>
        <taxon>Pyrobaculum</taxon>
    </lineage>
</organism>
<dbReference type="Proteomes" id="UP000256877">
    <property type="component" value="Unassembled WGS sequence"/>
</dbReference>
<dbReference type="GeneID" id="1463845"/>
<keyword evidence="3" id="KW-0699">rRNA-binding</keyword>
<dbReference type="OMA" id="MKFRIEV"/>
<evidence type="ECO:0000256" key="2">
    <source>
        <dbReference type="ARBA" id="ARBA00023274"/>
    </source>
</evidence>
<dbReference type="InterPro" id="IPR028877">
    <property type="entry name" value="Ribosomal_eL20"/>
</dbReference>
<dbReference type="HAMAP" id="MF_00273">
    <property type="entry name" value="Ribosomal_eL20"/>
    <property type="match status" value="1"/>
</dbReference>
<dbReference type="EMBL" id="NMUF01000050">
    <property type="protein sequence ID" value="RFA95767.1"/>
    <property type="molecule type" value="Genomic_DNA"/>
</dbReference>
<reference evidence="8 9" key="1">
    <citation type="submission" date="2017-07" db="EMBL/GenBank/DDBJ databases">
        <title>Draft genome sequence of aerobic hyperthermophilic archaea, Pyrobaculum aerophilum YKB31 and YKB32.</title>
        <authorList>
            <person name="Mochizuki T."/>
            <person name="Berliner A.J."/>
            <person name="Yoshida-Takashima Y."/>
            <person name="Takaki Y."/>
            <person name="Nunoura T."/>
            <person name="Takai K."/>
        </authorList>
    </citation>
    <scope>NUCLEOTIDE SEQUENCE [LARGE SCALE GENOMIC DNA]</scope>
    <source>
        <strain evidence="6 9">YKB31</strain>
        <strain evidence="7 8">YKB32</strain>
    </source>
</reference>
<dbReference type="InterPro" id="IPR023573">
    <property type="entry name" value="Ribosomal_eL20_dom"/>
</dbReference>
<dbReference type="AlphaFoldDB" id="A0A371QYK8"/>
<keyword evidence="2 3" id="KW-0687">Ribonucleoprotein</keyword>
<gene>
    <name evidence="3" type="primary">rpl18a</name>
    <name evidence="3" type="synonym">rpl20e</name>
    <name evidence="3" type="synonym">rplX</name>
    <name evidence="6" type="ORF">CGL51_13090</name>
    <name evidence="7" type="ORF">CGL52_12285</name>
    <name evidence="5" type="ORF">HA333_01610</name>
</gene>
<name>A0A371QYK8_9CREN</name>
<sequence length="78" mass="8885">MPRIYKVIGETTTGMKFKLEVLGEKPYDAIEKAYSLIGSRHKLSRTQIRIKDVVVISPEDASSEEVKLLMSIDKVIKY</sequence>
<proteinExistence type="inferred from homology"/>
<evidence type="ECO:0000313" key="9">
    <source>
        <dbReference type="Proteomes" id="UP000257123"/>
    </source>
</evidence>
<dbReference type="Proteomes" id="UP000651120">
    <property type="component" value="Unassembled WGS sequence"/>
</dbReference>
<dbReference type="EMBL" id="DUJP01000008">
    <property type="protein sequence ID" value="HII46188.1"/>
    <property type="molecule type" value="Genomic_DNA"/>
</dbReference>
<dbReference type="SUPFAM" id="SSF160374">
    <property type="entry name" value="RplX-like"/>
    <property type="match status" value="1"/>
</dbReference>
<evidence type="ECO:0000256" key="3">
    <source>
        <dbReference type="HAMAP-Rule" id="MF_00273"/>
    </source>
</evidence>
<reference evidence="5" key="2">
    <citation type="journal article" date="2020" name="bioRxiv">
        <title>A rank-normalized archaeal taxonomy based on genome phylogeny resolves widespread incomplete and uneven classifications.</title>
        <authorList>
            <person name="Rinke C."/>
            <person name="Chuvochina M."/>
            <person name="Mussig A.J."/>
            <person name="Chaumeil P.-A."/>
            <person name="Waite D.W."/>
            <person name="Whitman W.B."/>
            <person name="Parks D.H."/>
            <person name="Hugenholtz P."/>
        </authorList>
    </citation>
    <scope>NUCLEOTIDE SEQUENCE</scope>
    <source>
        <strain evidence="5">UBA8839</strain>
    </source>
</reference>
<dbReference type="Gene3D" id="3.10.20.10">
    <property type="match status" value="1"/>
</dbReference>
<keyword evidence="3" id="KW-0694">RNA-binding</keyword>
<evidence type="ECO:0000259" key="4">
    <source>
        <dbReference type="Pfam" id="PF01775"/>
    </source>
</evidence>
<dbReference type="NCBIfam" id="NF001981">
    <property type="entry name" value="PRK00773.1-1"/>
    <property type="match status" value="1"/>
</dbReference>
<dbReference type="GO" id="GO:1990904">
    <property type="term" value="C:ribonucleoprotein complex"/>
    <property type="evidence" value="ECO:0007669"/>
    <property type="project" value="UniProtKB-KW"/>
</dbReference>
<protein>
    <recommendedName>
        <fullName evidence="3">Large ribosomal subunit protein eL20</fullName>
    </recommendedName>
</protein>
<dbReference type="SMR" id="A0A371QYK8"/>
<dbReference type="RefSeq" id="WP_011009137.1">
    <property type="nucleotide sequence ID" value="NZ_DAIOPL010000014.1"/>
</dbReference>
<comment type="similarity">
    <text evidence="3">Belongs to the eukaryotic ribosomal protein eL20 family.</text>
</comment>
<dbReference type="GO" id="GO:0003735">
    <property type="term" value="F:structural constituent of ribosome"/>
    <property type="evidence" value="ECO:0007669"/>
    <property type="project" value="InterPro"/>
</dbReference>
<evidence type="ECO:0000313" key="6">
    <source>
        <dbReference type="EMBL" id="RFA93340.1"/>
    </source>
</evidence>
<dbReference type="OrthoDB" id="191241at2157"/>